<comment type="similarity">
    <text evidence="3 7">Belongs to the NAD(P)-dependent epimerase/dehydratase family. dTDP-glucose dehydratase subfamily.</text>
</comment>
<accession>A0A2X0V8Q4</accession>
<dbReference type="EC" id="4.2.1.46" evidence="4 7"/>
<evidence type="ECO:0000259" key="8">
    <source>
        <dbReference type="Pfam" id="PF16363"/>
    </source>
</evidence>
<dbReference type="RefSeq" id="WP_113744812.1">
    <property type="nucleotide sequence ID" value="NZ_UAPV01000001.1"/>
</dbReference>
<keyword evidence="10" id="KW-1185">Reference proteome</keyword>
<sequence length="360" mass="40682">MSNLLVTGAAGFIGSNYVFYHRDLRPDDTIVVLDALTYASTIETIKPLIGTENFYFEHGDILDELKVNSIMEQYKIDTIVHFAAESHVDRSIAGPDAFIKTNVEGTHNLLKAARKYFIKDNVCTGHFHHISTDEVYGTLAPEDPAFKESNPFRPNSPYSASKAASDCLVRAYVHTYGLNATVTNCSNNYGPRQFPEKLIPLCITNLLDGLNVPVYGDGRQIRDWLFVEDHARAIDLAIDSRAHEGTWNIGGRAELTNLEVIHTICDRLDDMLKSDPALVERFAKSAIACGKSSRDLIVHVTDRPGHDRRYAIDPTFANDDLKFKPSLDFARGIELTIRWYIDNENWWRPLKNRLMDFSSR</sequence>
<dbReference type="InterPro" id="IPR005888">
    <property type="entry name" value="dTDP_Gluc_deHydtase"/>
</dbReference>
<dbReference type="Pfam" id="PF16363">
    <property type="entry name" value="GDP_Man_Dehyd"/>
    <property type="match status" value="1"/>
</dbReference>
<evidence type="ECO:0000256" key="3">
    <source>
        <dbReference type="ARBA" id="ARBA00008178"/>
    </source>
</evidence>
<feature type="domain" description="NAD(P)-binding" evidence="8">
    <location>
        <begin position="5"/>
        <end position="334"/>
    </location>
</feature>
<evidence type="ECO:0000313" key="9">
    <source>
        <dbReference type="EMBL" id="SPT70779.1"/>
    </source>
</evidence>
<reference evidence="9 10" key="1">
    <citation type="submission" date="2018-06" db="EMBL/GenBank/DDBJ databases">
        <authorList>
            <consortium name="Pathogen Informatics"/>
            <person name="Doyle S."/>
        </authorList>
    </citation>
    <scope>NUCLEOTIDE SEQUENCE [LARGE SCALE GENOMIC DNA]</scope>
    <source>
        <strain evidence="9 10">NCTC13093</strain>
    </source>
</reference>
<comment type="catalytic activity">
    <reaction evidence="1 7">
        <text>dTDP-alpha-D-glucose = dTDP-4-dehydro-6-deoxy-alpha-D-glucose + H2O</text>
        <dbReference type="Rhea" id="RHEA:17221"/>
        <dbReference type="ChEBI" id="CHEBI:15377"/>
        <dbReference type="ChEBI" id="CHEBI:57477"/>
        <dbReference type="ChEBI" id="CHEBI:57649"/>
        <dbReference type="EC" id="4.2.1.46"/>
    </reaction>
</comment>
<evidence type="ECO:0000256" key="5">
    <source>
        <dbReference type="ARBA" id="ARBA00023027"/>
    </source>
</evidence>
<proteinExistence type="inferred from homology"/>
<dbReference type="PANTHER" id="PTHR43000">
    <property type="entry name" value="DTDP-D-GLUCOSE 4,6-DEHYDRATASE-RELATED"/>
    <property type="match status" value="1"/>
</dbReference>
<dbReference type="SUPFAM" id="SSF51735">
    <property type="entry name" value="NAD(P)-binding Rossmann-fold domains"/>
    <property type="match status" value="1"/>
</dbReference>
<evidence type="ECO:0000256" key="7">
    <source>
        <dbReference type="RuleBase" id="RU004473"/>
    </source>
</evidence>
<dbReference type="Gene3D" id="3.90.25.10">
    <property type="entry name" value="UDP-galactose 4-epimerase, domain 1"/>
    <property type="match status" value="1"/>
</dbReference>
<dbReference type="Gene3D" id="3.40.50.720">
    <property type="entry name" value="NAD(P)-binding Rossmann-like Domain"/>
    <property type="match status" value="1"/>
</dbReference>
<dbReference type="InterPro" id="IPR036291">
    <property type="entry name" value="NAD(P)-bd_dom_sf"/>
</dbReference>
<dbReference type="Proteomes" id="UP000250086">
    <property type="component" value="Unassembled WGS sequence"/>
</dbReference>
<keyword evidence="6 7" id="KW-0456">Lyase</keyword>
<dbReference type="CDD" id="cd05246">
    <property type="entry name" value="dTDP_GD_SDR_e"/>
    <property type="match status" value="1"/>
</dbReference>
<dbReference type="GO" id="GO:0009225">
    <property type="term" value="P:nucleotide-sugar metabolic process"/>
    <property type="evidence" value="ECO:0007669"/>
    <property type="project" value="InterPro"/>
</dbReference>
<dbReference type="InterPro" id="IPR016040">
    <property type="entry name" value="NAD(P)-bd_dom"/>
</dbReference>
<comment type="cofactor">
    <cofactor evidence="2 7">
        <name>NAD(+)</name>
        <dbReference type="ChEBI" id="CHEBI:57540"/>
    </cofactor>
</comment>
<dbReference type="GO" id="GO:0008460">
    <property type="term" value="F:dTDP-glucose 4,6-dehydratase activity"/>
    <property type="evidence" value="ECO:0007669"/>
    <property type="project" value="UniProtKB-EC"/>
</dbReference>
<gene>
    <name evidence="9" type="primary">rffG_1</name>
    <name evidence="9" type="ORF">NCTC13093_02203</name>
</gene>
<evidence type="ECO:0000256" key="4">
    <source>
        <dbReference type="ARBA" id="ARBA00011990"/>
    </source>
</evidence>
<organism evidence="9 10">
    <name type="scientific">Anaerobiospirillum thomasii</name>
    <dbReference type="NCBI Taxonomy" id="179995"/>
    <lineage>
        <taxon>Bacteria</taxon>
        <taxon>Pseudomonadati</taxon>
        <taxon>Pseudomonadota</taxon>
        <taxon>Gammaproteobacteria</taxon>
        <taxon>Aeromonadales</taxon>
        <taxon>Succinivibrionaceae</taxon>
        <taxon>Anaerobiospirillum</taxon>
    </lineage>
</organism>
<dbReference type="NCBIfam" id="TIGR01181">
    <property type="entry name" value="dTDP_gluc_dehyt"/>
    <property type="match status" value="1"/>
</dbReference>
<keyword evidence="5" id="KW-0520">NAD</keyword>
<protein>
    <recommendedName>
        <fullName evidence="4 7">dTDP-glucose 4,6-dehydratase</fullName>
        <ecNumber evidence="4 7">4.2.1.46</ecNumber>
    </recommendedName>
</protein>
<evidence type="ECO:0000313" key="10">
    <source>
        <dbReference type="Proteomes" id="UP000250086"/>
    </source>
</evidence>
<dbReference type="AlphaFoldDB" id="A0A2X0V8Q4"/>
<evidence type="ECO:0000256" key="6">
    <source>
        <dbReference type="ARBA" id="ARBA00023239"/>
    </source>
</evidence>
<evidence type="ECO:0000256" key="2">
    <source>
        <dbReference type="ARBA" id="ARBA00001911"/>
    </source>
</evidence>
<name>A0A2X0V8Q4_9GAMM</name>
<dbReference type="EMBL" id="UAPV01000001">
    <property type="protein sequence ID" value="SPT70779.1"/>
    <property type="molecule type" value="Genomic_DNA"/>
</dbReference>
<evidence type="ECO:0000256" key="1">
    <source>
        <dbReference type="ARBA" id="ARBA00001539"/>
    </source>
</evidence>